<accession>A0A0F9EA46</accession>
<name>A0A0F9EA46_9ZZZZ</name>
<organism evidence="1">
    <name type="scientific">marine sediment metagenome</name>
    <dbReference type="NCBI Taxonomy" id="412755"/>
    <lineage>
        <taxon>unclassified sequences</taxon>
        <taxon>metagenomes</taxon>
        <taxon>ecological metagenomes</taxon>
    </lineage>
</organism>
<comment type="caution">
    <text evidence="1">The sequence shown here is derived from an EMBL/GenBank/DDBJ whole genome shotgun (WGS) entry which is preliminary data.</text>
</comment>
<dbReference type="EMBL" id="LAZR01028282">
    <property type="protein sequence ID" value="KKL63091.1"/>
    <property type="molecule type" value="Genomic_DNA"/>
</dbReference>
<gene>
    <name evidence="1" type="ORF">LCGC14_2178540</name>
</gene>
<sequence>MNVYIYAADIWCEDCGRAIHERITSESIAPEDPSNREGYFNSIDFPKGPYPDGGGEADLPQHCAAGENCLVAFHCSDGRKIGVWLENELTEEGVTYVKEAVKEGGYVANLWFEWYLDLDYIL</sequence>
<proteinExistence type="predicted"/>
<dbReference type="AlphaFoldDB" id="A0A0F9EA46"/>
<evidence type="ECO:0000313" key="1">
    <source>
        <dbReference type="EMBL" id="KKL63091.1"/>
    </source>
</evidence>
<reference evidence="1" key="1">
    <citation type="journal article" date="2015" name="Nature">
        <title>Complex archaea that bridge the gap between prokaryotes and eukaryotes.</title>
        <authorList>
            <person name="Spang A."/>
            <person name="Saw J.H."/>
            <person name="Jorgensen S.L."/>
            <person name="Zaremba-Niedzwiedzka K."/>
            <person name="Martijn J."/>
            <person name="Lind A.E."/>
            <person name="van Eijk R."/>
            <person name="Schleper C."/>
            <person name="Guy L."/>
            <person name="Ettema T.J."/>
        </authorList>
    </citation>
    <scope>NUCLEOTIDE SEQUENCE</scope>
</reference>
<protein>
    <submittedName>
        <fullName evidence="1">Uncharacterized protein</fullName>
    </submittedName>
</protein>